<protein>
    <submittedName>
        <fullName evidence="5">Secreted protein containing C-type lectin domain protein</fullName>
    </submittedName>
</protein>
<gene>
    <name evidence="5" type="ORF">MBAV_000009</name>
</gene>
<dbReference type="PANTHER" id="PTHR22803">
    <property type="entry name" value="MANNOSE, PHOSPHOLIPASE, LECTIN RECEPTOR RELATED"/>
    <property type="match status" value="1"/>
</dbReference>
<accession>A0A0F3H4E0</accession>
<dbReference type="CDD" id="cd00037">
    <property type="entry name" value="CLECT"/>
    <property type="match status" value="5"/>
</dbReference>
<feature type="domain" description="C-type lectin" evidence="3">
    <location>
        <begin position="1096"/>
        <end position="1204"/>
    </location>
</feature>
<feature type="domain" description="EF-hand" evidence="4">
    <location>
        <begin position="376"/>
        <end position="411"/>
    </location>
</feature>
<dbReference type="InterPro" id="IPR018247">
    <property type="entry name" value="EF_Hand_1_Ca_BS"/>
</dbReference>
<name>A0A0F3H4E0_9BACT</name>
<dbReference type="InterPro" id="IPR013517">
    <property type="entry name" value="FG-GAP"/>
</dbReference>
<dbReference type="Gene3D" id="2.130.10.130">
    <property type="entry name" value="Integrin alpha, N-terminal"/>
    <property type="match status" value="2"/>
</dbReference>
<evidence type="ECO:0000313" key="5">
    <source>
        <dbReference type="EMBL" id="KJU87798.1"/>
    </source>
</evidence>
<keyword evidence="5" id="KW-0430">Lectin</keyword>
<dbReference type="SUPFAM" id="SSF55486">
    <property type="entry name" value="Metalloproteases ('zincins'), catalytic domain"/>
    <property type="match status" value="1"/>
</dbReference>
<dbReference type="SMART" id="SM00034">
    <property type="entry name" value="CLECT"/>
    <property type="match status" value="5"/>
</dbReference>
<keyword evidence="1 2" id="KW-0732">Signal</keyword>
<dbReference type="InterPro" id="IPR001304">
    <property type="entry name" value="C-type_lectin-like"/>
</dbReference>
<dbReference type="EMBL" id="LACI01000003">
    <property type="protein sequence ID" value="KJU87798.1"/>
    <property type="molecule type" value="Genomic_DNA"/>
</dbReference>
<evidence type="ECO:0000256" key="1">
    <source>
        <dbReference type="ARBA" id="ARBA00022729"/>
    </source>
</evidence>
<feature type="chain" id="PRO_5002461215" evidence="2">
    <location>
        <begin position="28"/>
        <end position="1689"/>
    </location>
</feature>
<dbReference type="Proteomes" id="UP000033423">
    <property type="component" value="Unassembled WGS sequence"/>
</dbReference>
<dbReference type="InterPro" id="IPR016186">
    <property type="entry name" value="C-type_lectin-like/link_sf"/>
</dbReference>
<keyword evidence="6" id="KW-1185">Reference proteome</keyword>
<dbReference type="SUPFAM" id="SSF56436">
    <property type="entry name" value="C-type lectin-like"/>
    <property type="match status" value="5"/>
</dbReference>
<proteinExistence type="predicted"/>
<evidence type="ECO:0000259" key="4">
    <source>
        <dbReference type="PROSITE" id="PS50222"/>
    </source>
</evidence>
<dbReference type="GO" id="GO:0005509">
    <property type="term" value="F:calcium ion binding"/>
    <property type="evidence" value="ECO:0007669"/>
    <property type="project" value="InterPro"/>
</dbReference>
<feature type="domain" description="C-type lectin" evidence="3">
    <location>
        <begin position="965"/>
        <end position="1068"/>
    </location>
</feature>
<dbReference type="InterPro" id="IPR050111">
    <property type="entry name" value="C-type_lectin/snaclec_domain"/>
</dbReference>
<sequence length="1689" mass="187789">MLAKLIRRCVVMLMLCFTVGISTLAFANLVSDKVFELKQPDGSIIMVVNRGDESLSWLETTKGYTIEKGNDGYWYYVTEYNTSSKPVLSLMRAHEEPVGLSKHIRIRMSKENIKAQKEKAQRSMEEAPRGEFTGNVLYILVQFRPDRDEEQDTLGTYTETDYANKLSNNNTADPRSVAHYYNTVSNGYVTVRPARETWGVNGDNNGVVGWIDLPYAHPDPIDASDPNHVSSWKWNPLNKYYYKLSGDCEWDKCRRELDAENAQFVSIRNAEENDWLLKEFPEGHFWIGLNDAAQEGTYVWVGGQNYEYRNWNTGEPNGGADEDCVIMHNSDTAGDPVTAGSWRDVPCTHSHQAIMMKQDGGDAVVAKNHKIASSAIKGAEVHVDFKQYDTNGDGILSTSELSIAVVVAGFDTSCQGKVNRPYAPSVWPHKGDLSTPVIVDGVKVSEYLMLGDRCRIIGSATVNMPQIGVMAHELGHLMFGLPDLYDFDQSSIGLGFYCLMASGDSGRAEGDTVSGQTPVMPSAWVRASLGWEGVDQTPAIDTKFIAIGADRAPRNPNETRIYKAKTSKEKEYFLVENRQLQGYDKGLRKWLGSFGGGLAIYHVDDSMSLNNDETHRLVDLVEADGKEDNNATDLWYRGNKTNFVTSKLYDGSASGVSITDISKSDTVMTADTATDTAGWAKNPSNGYLYKELIDGCTWDDCERAAKAAGAHLVSIGDAQENQWLFETFFGNSYWIGLNDMANEGKYVWSDGKNYTYMNWDKNEPNGGRSENCLVMYNIQNNDQNTARDFWVVPGSWNDASCENTNKAIMKKKDTTGWVQNPSNGYLYKELIDGCTWDDCERAAEAEGAQLVSIRDAQENRWLFEEFSGHHWIGLNDKANEGKYVWSGGKNYTYTNWDEGEPNGSSSENCVVMFNTTNEPVTPGSWNDGPCEHKNKAIIKKRNTTGWVRNPSNGSLYKELIDGCIWDDCERAAKAEGAQLVSIRDAQENRWLFEEFSGHHWIGLNDKANEGKYVWSGGKNYTYTNWDEGEPNGGSSENCVVMFNTTNEPVRPGSWNDGPCGNKSKAIIEKQDTADWTTNQSNGSLYKVISGCTWLGCEEAAKAAGAHLVTIRNAEENQWLFDYAFGNHYWIGLNLGVLETVIFQESSGYTWSSDQKSTYRNWNTGEPNGGTTEACVMMYNTTNEPVTPGSWNDDKCTATRAGIIEKSQSDSFVINASVSGGIGTGTIVCTPYIVKRNKSSICTIKPSSGYYLSVLTDNGSIVTVTGDISGTSTYEFANVQESHDVVATFRVDQPKKYTVNSSAGPNGNITPSGTQTVNDGDILDFTVTPDDNRYYTPSVVGCSGTLSGDKYKTAPIKNNCDVTATFTSIPPYTGKKARYDFDSDGKSEILWQHNRGAGAAVTWSLDKGSFQRTHRDVIEKEMPKEWQILVVEDFNGDGASDILWKNDTSGGWYIWIMKNMKHTISSRYLIEPTPSVPNPNPQPTWQIEKFGDFNKDATVDILWRHQASGEVMVWLLDPNDSSKTTTYTLEPVSADWQVLAVADFNGDGMADILWKHTDGNVAVWIMQVQPTPPTKSFVVGGKVSPDWQFKSVGDFDGDGKADILWQHSDPSGKIAIWKMDGDKADKRFVIGGEVSDWQLKSIGDFNGDGKEDVFWQHPDGTVAVWIMKDAETFQAKALVNNPESLEWDVK</sequence>
<dbReference type="Gene3D" id="3.10.100.10">
    <property type="entry name" value="Mannose-Binding Protein A, subunit A"/>
    <property type="match status" value="5"/>
</dbReference>
<dbReference type="GO" id="GO:0030246">
    <property type="term" value="F:carbohydrate binding"/>
    <property type="evidence" value="ECO:0007669"/>
    <property type="project" value="UniProtKB-KW"/>
</dbReference>
<dbReference type="PROSITE" id="PS00018">
    <property type="entry name" value="EF_HAND_1"/>
    <property type="match status" value="1"/>
</dbReference>
<dbReference type="PATRIC" id="fig|29290.4.peg.11"/>
<dbReference type="Pfam" id="PF13517">
    <property type="entry name" value="FG-GAP_3"/>
    <property type="match status" value="1"/>
</dbReference>
<dbReference type="PROSITE" id="PS50041">
    <property type="entry name" value="C_TYPE_LECTIN_2"/>
    <property type="match status" value="5"/>
</dbReference>
<dbReference type="Pfam" id="PF00059">
    <property type="entry name" value="Lectin_C"/>
    <property type="match status" value="5"/>
</dbReference>
<feature type="domain" description="C-type lectin" evidence="3">
    <location>
        <begin position="684"/>
        <end position="810"/>
    </location>
</feature>
<dbReference type="PROSITE" id="PS50222">
    <property type="entry name" value="EF_HAND_2"/>
    <property type="match status" value="1"/>
</dbReference>
<evidence type="ECO:0000256" key="2">
    <source>
        <dbReference type="SAM" id="SignalP"/>
    </source>
</evidence>
<evidence type="ECO:0000313" key="6">
    <source>
        <dbReference type="Proteomes" id="UP000033423"/>
    </source>
</evidence>
<dbReference type="InterPro" id="IPR002048">
    <property type="entry name" value="EF_hand_dom"/>
</dbReference>
<dbReference type="InterPro" id="IPR016187">
    <property type="entry name" value="CTDL_fold"/>
</dbReference>
<organism evidence="5 6">
    <name type="scientific">Candidatus Magnetobacterium bavaricum</name>
    <dbReference type="NCBI Taxonomy" id="29290"/>
    <lineage>
        <taxon>Bacteria</taxon>
        <taxon>Pseudomonadati</taxon>
        <taxon>Nitrospirota</taxon>
        <taxon>Thermodesulfovibrionia</taxon>
        <taxon>Thermodesulfovibrionales</taxon>
        <taxon>Candidatus Magnetobacteriaceae</taxon>
        <taxon>Candidatus Magnetobacterium</taxon>
    </lineage>
</organism>
<reference evidence="5 6" key="1">
    <citation type="submission" date="2015-02" db="EMBL/GenBank/DDBJ databases">
        <title>Single-cell genomics of uncultivated deep-branching MTB reveals a conserved set of magnetosome genes.</title>
        <authorList>
            <person name="Kolinko S."/>
            <person name="Richter M."/>
            <person name="Glockner F.O."/>
            <person name="Brachmann A."/>
            <person name="Schuler D."/>
        </authorList>
    </citation>
    <scope>NUCLEOTIDE SEQUENCE [LARGE SCALE GENOMIC DNA]</scope>
    <source>
        <strain evidence="5">TM-1</strain>
    </source>
</reference>
<feature type="domain" description="C-type lectin" evidence="3">
    <location>
        <begin position="253"/>
        <end position="356"/>
    </location>
</feature>
<dbReference type="SUPFAM" id="SSF69318">
    <property type="entry name" value="Integrin alpha N-terminal domain"/>
    <property type="match status" value="1"/>
</dbReference>
<feature type="domain" description="C-type lectin" evidence="3">
    <location>
        <begin position="822"/>
        <end position="939"/>
    </location>
</feature>
<feature type="signal peptide" evidence="2">
    <location>
        <begin position="1"/>
        <end position="27"/>
    </location>
</feature>
<dbReference type="InterPro" id="IPR028994">
    <property type="entry name" value="Integrin_alpha_N"/>
</dbReference>
<evidence type="ECO:0000259" key="3">
    <source>
        <dbReference type="PROSITE" id="PS50041"/>
    </source>
</evidence>
<comment type="caution">
    <text evidence="5">The sequence shown here is derived from an EMBL/GenBank/DDBJ whole genome shotgun (WGS) entry which is preliminary data.</text>
</comment>